<dbReference type="Proteomes" id="UP001219934">
    <property type="component" value="Unassembled WGS sequence"/>
</dbReference>
<keyword evidence="3" id="KW-1185">Reference proteome</keyword>
<dbReference type="EMBL" id="JAPTMU010000004">
    <property type="protein sequence ID" value="KAJ4944440.1"/>
    <property type="molecule type" value="Genomic_DNA"/>
</dbReference>
<evidence type="ECO:0000313" key="2">
    <source>
        <dbReference type="EMBL" id="KAJ4944440.1"/>
    </source>
</evidence>
<protein>
    <submittedName>
        <fullName evidence="2">Uncharacterized protein</fullName>
    </submittedName>
</protein>
<feature type="non-terminal residue" evidence="2">
    <location>
        <position position="1"/>
    </location>
</feature>
<dbReference type="AlphaFoldDB" id="A0AAD6BI78"/>
<proteinExistence type="predicted"/>
<reference evidence="2" key="1">
    <citation type="submission" date="2022-11" db="EMBL/GenBank/DDBJ databases">
        <title>Chromosome-level genome of Pogonophryne albipinna.</title>
        <authorList>
            <person name="Jo E."/>
        </authorList>
    </citation>
    <scope>NUCLEOTIDE SEQUENCE</scope>
    <source>
        <strain evidence="2">SGF0006</strain>
        <tissue evidence="2">Muscle</tissue>
    </source>
</reference>
<feature type="region of interest" description="Disordered" evidence="1">
    <location>
        <begin position="80"/>
        <end position="110"/>
    </location>
</feature>
<evidence type="ECO:0000256" key="1">
    <source>
        <dbReference type="SAM" id="MobiDB-lite"/>
    </source>
</evidence>
<gene>
    <name evidence="2" type="ORF">JOQ06_012984</name>
</gene>
<evidence type="ECO:0000313" key="3">
    <source>
        <dbReference type="Proteomes" id="UP001219934"/>
    </source>
</evidence>
<sequence>MNTWPGIKGRPQPATTKGRWALAGGQGLHMATKPGTRPCRWGRAPPPPPTLLYARVQIGGRLATRAAPIEAAEFGLRSCSEIGPRPKMQRKDWPGTPLSQQQGMRNGIKAPKTSISSAAGVEVYRWLVDYRGRERLRCGALLP</sequence>
<organism evidence="2 3">
    <name type="scientific">Pogonophryne albipinna</name>
    <dbReference type="NCBI Taxonomy" id="1090488"/>
    <lineage>
        <taxon>Eukaryota</taxon>
        <taxon>Metazoa</taxon>
        <taxon>Chordata</taxon>
        <taxon>Craniata</taxon>
        <taxon>Vertebrata</taxon>
        <taxon>Euteleostomi</taxon>
        <taxon>Actinopterygii</taxon>
        <taxon>Neopterygii</taxon>
        <taxon>Teleostei</taxon>
        <taxon>Neoteleostei</taxon>
        <taxon>Acanthomorphata</taxon>
        <taxon>Eupercaria</taxon>
        <taxon>Perciformes</taxon>
        <taxon>Notothenioidei</taxon>
        <taxon>Pogonophryne</taxon>
    </lineage>
</organism>
<name>A0AAD6BI78_9TELE</name>
<comment type="caution">
    <text evidence="2">The sequence shown here is derived from an EMBL/GenBank/DDBJ whole genome shotgun (WGS) entry which is preliminary data.</text>
</comment>
<accession>A0AAD6BI78</accession>